<feature type="non-terminal residue" evidence="2">
    <location>
        <position position="76"/>
    </location>
</feature>
<feature type="non-terminal residue" evidence="2">
    <location>
        <position position="1"/>
    </location>
</feature>
<evidence type="ECO:0000313" key="2">
    <source>
        <dbReference type="EMBL" id="CEK96377.1"/>
    </source>
</evidence>
<evidence type="ECO:0000256" key="1">
    <source>
        <dbReference type="SAM" id="MobiDB-lite"/>
    </source>
</evidence>
<feature type="region of interest" description="Disordered" evidence="1">
    <location>
        <begin position="51"/>
        <end position="76"/>
    </location>
</feature>
<proteinExistence type="predicted"/>
<dbReference type="EMBL" id="HACG01049512">
    <property type="protein sequence ID" value="CEK96377.1"/>
    <property type="molecule type" value="Transcribed_RNA"/>
</dbReference>
<sequence>TKQAIMNSQIRSLTQGVKSPAKRQISITSFFQRTPPKKIFRLDDAEDVSLVTQQREDHEESLSNNHLDDDLFSDMP</sequence>
<reference evidence="2" key="1">
    <citation type="submission" date="2014-12" db="EMBL/GenBank/DDBJ databases">
        <title>Insight into the proteome of Arion vulgaris.</title>
        <authorList>
            <person name="Aradska J."/>
            <person name="Bulat T."/>
            <person name="Smidak R."/>
            <person name="Sarate P."/>
            <person name="Gangsoo J."/>
            <person name="Sialana F."/>
            <person name="Bilban M."/>
            <person name="Lubec G."/>
        </authorList>
    </citation>
    <scope>NUCLEOTIDE SEQUENCE</scope>
    <source>
        <tissue evidence="2">Skin</tissue>
    </source>
</reference>
<protein>
    <submittedName>
        <fullName evidence="2">Uncharacterized protein</fullName>
    </submittedName>
</protein>
<dbReference type="AlphaFoldDB" id="A0A0B7BTY5"/>
<accession>A0A0B7BTY5</accession>
<gene>
    <name evidence="2" type="primary">ORF211820</name>
</gene>
<name>A0A0B7BTY5_9EUPU</name>
<feature type="compositionally biased region" description="Basic and acidic residues" evidence="1">
    <location>
        <begin position="54"/>
        <end position="69"/>
    </location>
</feature>
<organism evidence="2">
    <name type="scientific">Arion vulgaris</name>
    <dbReference type="NCBI Taxonomy" id="1028688"/>
    <lineage>
        <taxon>Eukaryota</taxon>
        <taxon>Metazoa</taxon>
        <taxon>Spiralia</taxon>
        <taxon>Lophotrochozoa</taxon>
        <taxon>Mollusca</taxon>
        <taxon>Gastropoda</taxon>
        <taxon>Heterobranchia</taxon>
        <taxon>Euthyneura</taxon>
        <taxon>Panpulmonata</taxon>
        <taxon>Eupulmonata</taxon>
        <taxon>Stylommatophora</taxon>
        <taxon>Helicina</taxon>
        <taxon>Arionoidea</taxon>
        <taxon>Arionidae</taxon>
        <taxon>Arion</taxon>
    </lineage>
</organism>